<evidence type="ECO:0000256" key="1">
    <source>
        <dbReference type="SAM" id="Coils"/>
    </source>
</evidence>
<comment type="caution">
    <text evidence="2">The sequence shown here is derived from an EMBL/GenBank/DDBJ whole genome shotgun (WGS) entry which is preliminary data.</text>
</comment>
<organism evidence="2 3">
    <name type="scientific">Drechslerella dactyloides</name>
    <name type="common">Nematode-trapping fungus</name>
    <name type="synonym">Arthrobotrys dactyloides</name>
    <dbReference type="NCBI Taxonomy" id="74499"/>
    <lineage>
        <taxon>Eukaryota</taxon>
        <taxon>Fungi</taxon>
        <taxon>Dikarya</taxon>
        <taxon>Ascomycota</taxon>
        <taxon>Pezizomycotina</taxon>
        <taxon>Orbiliomycetes</taxon>
        <taxon>Orbiliales</taxon>
        <taxon>Orbiliaceae</taxon>
        <taxon>Drechslerella</taxon>
    </lineage>
</organism>
<sequence length="77" mass="8234">MAAPKGNANANEELRNDIKALFKEIGNTKADLTKEIGNTKAEITEKIADMKAEVSKLQGQVKVLTLISGTMLVSAMS</sequence>
<dbReference type="Proteomes" id="UP001221413">
    <property type="component" value="Unassembled WGS sequence"/>
</dbReference>
<accession>A0AAD6ITS3</accession>
<feature type="coiled-coil region" evidence="1">
    <location>
        <begin position="11"/>
        <end position="60"/>
    </location>
</feature>
<evidence type="ECO:0000313" key="3">
    <source>
        <dbReference type="Proteomes" id="UP001221413"/>
    </source>
</evidence>
<dbReference type="EMBL" id="JAQGDS010000010">
    <property type="protein sequence ID" value="KAJ6257869.1"/>
    <property type="molecule type" value="Genomic_DNA"/>
</dbReference>
<evidence type="ECO:0000313" key="2">
    <source>
        <dbReference type="EMBL" id="KAJ6257869.1"/>
    </source>
</evidence>
<name>A0AAD6ITS3_DREDA</name>
<keyword evidence="3" id="KW-1185">Reference proteome</keyword>
<protein>
    <submittedName>
        <fullName evidence="2">Uncharacterized protein</fullName>
    </submittedName>
</protein>
<reference evidence="2" key="1">
    <citation type="submission" date="2023-01" db="EMBL/GenBank/DDBJ databases">
        <title>The chitinases involved in constricting ring structure development in the nematode-trapping fungus Drechslerella dactyloides.</title>
        <authorList>
            <person name="Wang R."/>
            <person name="Zhang L."/>
            <person name="Tang P."/>
            <person name="Li S."/>
            <person name="Liang L."/>
        </authorList>
    </citation>
    <scope>NUCLEOTIDE SEQUENCE</scope>
    <source>
        <strain evidence="2">YMF1.00031</strain>
    </source>
</reference>
<gene>
    <name evidence="2" type="ORF">Dda_7658</name>
</gene>
<dbReference type="AlphaFoldDB" id="A0AAD6ITS3"/>
<keyword evidence="1" id="KW-0175">Coiled coil</keyword>
<proteinExistence type="predicted"/>